<comment type="caution">
    <text evidence="1">The sequence shown here is derived from an EMBL/GenBank/DDBJ whole genome shotgun (WGS) entry which is preliminary data.</text>
</comment>
<dbReference type="Proteomes" id="UP001139028">
    <property type="component" value="Unassembled WGS sequence"/>
</dbReference>
<keyword evidence="2" id="KW-1185">Reference proteome</keyword>
<protein>
    <submittedName>
        <fullName evidence="1">Uncharacterized protein</fullName>
    </submittedName>
</protein>
<name>A0A9X2J8A6_9GAMM</name>
<sequence length="79" mass="8925">MRPSQLKAGDQIQYRSIFGTERVAIFQKRIPSRGKGQPAKNYLRFPEFAGLNGPDDDGTCVVSDYDLSRRGRLAVRVRP</sequence>
<proteinExistence type="predicted"/>
<organism evidence="1 2">
    <name type="scientific">Microbulbifer okhotskensis</name>
    <dbReference type="NCBI Taxonomy" id="2926617"/>
    <lineage>
        <taxon>Bacteria</taxon>
        <taxon>Pseudomonadati</taxon>
        <taxon>Pseudomonadota</taxon>
        <taxon>Gammaproteobacteria</taxon>
        <taxon>Cellvibrionales</taxon>
        <taxon>Microbulbiferaceae</taxon>
        <taxon>Microbulbifer</taxon>
    </lineage>
</organism>
<gene>
    <name evidence="1" type="ORF">MO867_13465</name>
</gene>
<evidence type="ECO:0000313" key="1">
    <source>
        <dbReference type="EMBL" id="MCO1335341.1"/>
    </source>
</evidence>
<dbReference type="EMBL" id="JALBWM010000059">
    <property type="protein sequence ID" value="MCO1335341.1"/>
    <property type="molecule type" value="Genomic_DNA"/>
</dbReference>
<reference evidence="1" key="1">
    <citation type="journal article" date="2022" name="Arch. Microbiol.">
        <title>Microbulbifer okhotskensis sp. nov., isolated from a deep bottom sediment of the Okhotsk Sea.</title>
        <authorList>
            <person name="Romanenko L."/>
            <person name="Kurilenko V."/>
            <person name="Otstavnykh N."/>
            <person name="Velansky P."/>
            <person name="Isaeva M."/>
            <person name="Mikhailov V."/>
        </authorList>
    </citation>
    <scope>NUCLEOTIDE SEQUENCE</scope>
    <source>
        <strain evidence="1">OS29</strain>
    </source>
</reference>
<dbReference type="AlphaFoldDB" id="A0A9X2J8A6"/>
<dbReference type="RefSeq" id="WP_252469274.1">
    <property type="nucleotide sequence ID" value="NZ_JALBWM010000059.1"/>
</dbReference>
<evidence type="ECO:0000313" key="2">
    <source>
        <dbReference type="Proteomes" id="UP001139028"/>
    </source>
</evidence>
<accession>A0A9X2J8A6</accession>